<dbReference type="RefSeq" id="WP_247068104.1">
    <property type="nucleotide sequence ID" value="NZ_JAIBCX010000217.1"/>
</dbReference>
<dbReference type="SUPFAM" id="SSF53271">
    <property type="entry name" value="PRTase-like"/>
    <property type="match status" value="1"/>
</dbReference>
<evidence type="ECO:0000256" key="6">
    <source>
        <dbReference type="ARBA" id="ARBA00022490"/>
    </source>
</evidence>
<evidence type="ECO:0000256" key="9">
    <source>
        <dbReference type="ARBA" id="ARBA00022726"/>
    </source>
</evidence>
<evidence type="ECO:0000256" key="5">
    <source>
        <dbReference type="ARBA" id="ARBA00011893"/>
    </source>
</evidence>
<dbReference type="Gene3D" id="3.40.50.2020">
    <property type="match status" value="1"/>
</dbReference>
<dbReference type="InterPro" id="IPR029057">
    <property type="entry name" value="PRTase-like"/>
</dbReference>
<keyword evidence="8" id="KW-0808">Transferase</keyword>
<dbReference type="Pfam" id="PF00156">
    <property type="entry name" value="Pribosyltran"/>
    <property type="match status" value="1"/>
</dbReference>
<dbReference type="GO" id="GO:0005737">
    <property type="term" value="C:cytoplasm"/>
    <property type="evidence" value="ECO:0007669"/>
    <property type="project" value="UniProtKB-SubCell"/>
</dbReference>
<dbReference type="AlphaFoldDB" id="A0AAW5EXK8"/>
<accession>A0AAW5EXK8</accession>
<evidence type="ECO:0000256" key="1">
    <source>
        <dbReference type="ARBA" id="ARBA00000868"/>
    </source>
</evidence>
<name>A0AAW5EXK8_NOVHA</name>
<dbReference type="Proteomes" id="UP001202887">
    <property type="component" value="Unassembled WGS sequence"/>
</dbReference>
<feature type="non-terminal residue" evidence="11">
    <location>
        <position position="1"/>
    </location>
</feature>
<comment type="similarity">
    <text evidence="4">Belongs to the purine/pyrimidine phosphoribosyltransferase family.</text>
</comment>
<dbReference type="EMBL" id="JAIBCX010000217">
    <property type="protein sequence ID" value="MCJ8355572.1"/>
    <property type="molecule type" value="Genomic_DNA"/>
</dbReference>
<gene>
    <name evidence="11" type="ORF">K1W68_16555</name>
</gene>
<feature type="domain" description="Phosphoribosyltransferase" evidence="10">
    <location>
        <begin position="25"/>
        <end position="76"/>
    </location>
</feature>
<organism evidence="11 12">
    <name type="scientific">Novacetimonas hansenii</name>
    <name type="common">Komagataeibacter hansenii</name>
    <dbReference type="NCBI Taxonomy" id="436"/>
    <lineage>
        <taxon>Bacteria</taxon>
        <taxon>Pseudomonadati</taxon>
        <taxon>Pseudomonadota</taxon>
        <taxon>Alphaproteobacteria</taxon>
        <taxon>Acetobacterales</taxon>
        <taxon>Acetobacteraceae</taxon>
        <taxon>Novacetimonas</taxon>
    </lineage>
</organism>
<comment type="pathway">
    <text evidence="3">Purine metabolism; AMP biosynthesis via salvage pathway; AMP from adenine: step 1/1.</text>
</comment>
<evidence type="ECO:0000256" key="8">
    <source>
        <dbReference type="ARBA" id="ARBA00022679"/>
    </source>
</evidence>
<dbReference type="GO" id="GO:0044209">
    <property type="term" value="P:AMP salvage"/>
    <property type="evidence" value="ECO:0007669"/>
    <property type="project" value="TreeGrafter"/>
</dbReference>
<evidence type="ECO:0000313" key="11">
    <source>
        <dbReference type="EMBL" id="MCJ8355572.1"/>
    </source>
</evidence>
<dbReference type="CDD" id="cd06223">
    <property type="entry name" value="PRTases_typeI"/>
    <property type="match status" value="1"/>
</dbReference>
<evidence type="ECO:0000256" key="4">
    <source>
        <dbReference type="ARBA" id="ARBA00008391"/>
    </source>
</evidence>
<comment type="catalytic activity">
    <reaction evidence="1">
        <text>AMP + diphosphate = 5-phospho-alpha-D-ribose 1-diphosphate + adenine</text>
        <dbReference type="Rhea" id="RHEA:16609"/>
        <dbReference type="ChEBI" id="CHEBI:16708"/>
        <dbReference type="ChEBI" id="CHEBI:33019"/>
        <dbReference type="ChEBI" id="CHEBI:58017"/>
        <dbReference type="ChEBI" id="CHEBI:456215"/>
        <dbReference type="EC" id="2.4.2.7"/>
    </reaction>
</comment>
<evidence type="ECO:0000256" key="7">
    <source>
        <dbReference type="ARBA" id="ARBA00022676"/>
    </source>
</evidence>
<keyword evidence="6" id="KW-0963">Cytoplasm</keyword>
<proteinExistence type="inferred from homology"/>
<protein>
    <recommendedName>
        <fullName evidence="5">adenine phosphoribosyltransferase</fullName>
        <ecNumber evidence="5">2.4.2.7</ecNumber>
    </recommendedName>
</protein>
<sequence length="90" mass="9535">KLPGETVSYSYDLEYGSDSLHIQSDAIQPGQRVVVMDDLLATGGTLVASISLLRKVGANVVGAATMIELTGLGGRNRLDIPVKTLVSYEE</sequence>
<dbReference type="PANTHER" id="PTHR32315:SF3">
    <property type="entry name" value="ADENINE PHOSPHORIBOSYLTRANSFERASE"/>
    <property type="match status" value="1"/>
</dbReference>
<dbReference type="InterPro" id="IPR000836">
    <property type="entry name" value="PRTase_dom"/>
</dbReference>
<dbReference type="GO" id="GO:0006168">
    <property type="term" value="P:adenine salvage"/>
    <property type="evidence" value="ECO:0007669"/>
    <property type="project" value="TreeGrafter"/>
</dbReference>
<keyword evidence="7 11" id="KW-0328">Glycosyltransferase</keyword>
<reference evidence="11" key="2">
    <citation type="submission" date="2022-03" db="EMBL/GenBank/DDBJ databases">
        <authorList>
            <person name="Ryngajllo M."/>
            <person name="Jacek P."/>
            <person name="Kubiak K."/>
        </authorList>
    </citation>
    <scope>NUCLEOTIDE SEQUENCE</scope>
    <source>
        <strain evidence="11">SI1</strain>
    </source>
</reference>
<dbReference type="InterPro" id="IPR050054">
    <property type="entry name" value="UPRTase/APRTase"/>
</dbReference>
<evidence type="ECO:0000256" key="2">
    <source>
        <dbReference type="ARBA" id="ARBA00004496"/>
    </source>
</evidence>
<evidence type="ECO:0000259" key="10">
    <source>
        <dbReference type="Pfam" id="PF00156"/>
    </source>
</evidence>
<comment type="subcellular location">
    <subcellularLocation>
        <location evidence="2">Cytoplasm</location>
    </subcellularLocation>
</comment>
<dbReference type="GO" id="GO:0006166">
    <property type="term" value="P:purine ribonucleoside salvage"/>
    <property type="evidence" value="ECO:0007669"/>
    <property type="project" value="UniProtKB-KW"/>
</dbReference>
<dbReference type="GO" id="GO:0016208">
    <property type="term" value="F:AMP binding"/>
    <property type="evidence" value="ECO:0007669"/>
    <property type="project" value="TreeGrafter"/>
</dbReference>
<dbReference type="PANTHER" id="PTHR32315">
    <property type="entry name" value="ADENINE PHOSPHORIBOSYLTRANSFERASE"/>
    <property type="match status" value="1"/>
</dbReference>
<evidence type="ECO:0000313" key="12">
    <source>
        <dbReference type="Proteomes" id="UP001202887"/>
    </source>
</evidence>
<dbReference type="GO" id="GO:0002055">
    <property type="term" value="F:adenine binding"/>
    <property type="evidence" value="ECO:0007669"/>
    <property type="project" value="TreeGrafter"/>
</dbReference>
<keyword evidence="9" id="KW-0660">Purine salvage</keyword>
<dbReference type="EC" id="2.4.2.7" evidence="5"/>
<dbReference type="GO" id="GO:0003999">
    <property type="term" value="F:adenine phosphoribosyltransferase activity"/>
    <property type="evidence" value="ECO:0007669"/>
    <property type="project" value="UniProtKB-EC"/>
</dbReference>
<comment type="caution">
    <text evidence="11">The sequence shown here is derived from an EMBL/GenBank/DDBJ whole genome shotgun (WGS) entry which is preliminary data.</text>
</comment>
<reference evidence="11" key="1">
    <citation type="journal article" date="2021" name="Polymers (Basel)">
        <title>Highly Stretchable Bacterial Cellulose Produced by Komagataeibacter hansenii SI1.</title>
        <authorList>
            <person name="Cielecka I."/>
            <person name="Ryngajllo M."/>
            <person name="Maniukiewicz W."/>
            <person name="Bielecki S."/>
        </authorList>
    </citation>
    <scope>NUCLEOTIDE SEQUENCE</scope>
    <source>
        <strain evidence="11">SI1</strain>
    </source>
</reference>
<evidence type="ECO:0000256" key="3">
    <source>
        <dbReference type="ARBA" id="ARBA00004659"/>
    </source>
</evidence>